<evidence type="ECO:0000313" key="1">
    <source>
        <dbReference type="EMBL" id="AZZ39404.1"/>
    </source>
</evidence>
<dbReference type="Gene3D" id="3.30.70.1280">
    <property type="entry name" value="SP0830-like domains"/>
    <property type="match status" value="1"/>
</dbReference>
<organism evidence="1 2">
    <name type="scientific">Acidipropionibacterium jensenii</name>
    <dbReference type="NCBI Taxonomy" id="1749"/>
    <lineage>
        <taxon>Bacteria</taxon>
        <taxon>Bacillati</taxon>
        <taxon>Actinomycetota</taxon>
        <taxon>Actinomycetes</taxon>
        <taxon>Propionibacteriales</taxon>
        <taxon>Propionibacteriaceae</taxon>
        <taxon>Acidipropionibacterium</taxon>
    </lineage>
</organism>
<proteinExistence type="predicted"/>
<dbReference type="PIRSF" id="PIRSF008502">
    <property type="entry name" value="UCP008502"/>
    <property type="match status" value="1"/>
</dbReference>
<dbReference type="PANTHER" id="PTHR36439">
    <property type="entry name" value="BLL4334 PROTEIN"/>
    <property type="match status" value="1"/>
</dbReference>
<dbReference type="Pfam" id="PF08002">
    <property type="entry name" value="DUF1697"/>
    <property type="match status" value="1"/>
</dbReference>
<dbReference type="KEGG" id="aji:C0Z10_06195"/>
<name>A0A3Q9UPN1_9ACTN</name>
<sequence>MRATPESGRARAGGNRYAVLLRGVNVGGHRRIRMADLRLLLEDLGYRDVVTYLQSGQAALTATDQDERAVQERVAAALAERIGTPVDVLVAGHAYLRSVIDQCPFPTADIEGKQLHAAFMDRRIDPAPLDRIESAAFAPERCALGDRVLYLWLPGGIGRSTLAQAVLRRTVVGRDTVVTVRNWNTVIRLAELTA</sequence>
<accession>A0A3Q9UPN1</accession>
<reference evidence="2" key="1">
    <citation type="submission" date="2017-12" db="EMBL/GenBank/DDBJ databases">
        <title>Whole genome sequencing of Acidipropionibacterium jensenii strains JS279 and JS280.</title>
        <authorList>
            <person name="Deptula P."/>
            <person name="Laine P."/>
            <person name="Smolander O.-P."/>
            <person name="Paulin L."/>
            <person name="Auvinen P."/>
            <person name="Varmanen P."/>
        </authorList>
    </citation>
    <scope>NUCLEOTIDE SEQUENCE [LARGE SCALE GENOMIC DNA]</scope>
    <source>
        <strain evidence="2">JS280</strain>
    </source>
</reference>
<dbReference type="EMBL" id="CP025570">
    <property type="protein sequence ID" value="AZZ39404.1"/>
    <property type="molecule type" value="Genomic_DNA"/>
</dbReference>
<dbReference type="SUPFAM" id="SSF160379">
    <property type="entry name" value="SP0830-like"/>
    <property type="match status" value="1"/>
</dbReference>
<dbReference type="RefSeq" id="WP_097798800.1">
    <property type="nucleotide sequence ID" value="NZ_CP025570.1"/>
</dbReference>
<dbReference type="AlphaFoldDB" id="A0A3Q9UPN1"/>
<dbReference type="InterPro" id="IPR012545">
    <property type="entry name" value="DUF1697"/>
</dbReference>
<dbReference type="Proteomes" id="UP000285875">
    <property type="component" value="Chromosome"/>
</dbReference>
<evidence type="ECO:0000313" key="2">
    <source>
        <dbReference type="Proteomes" id="UP000285875"/>
    </source>
</evidence>
<dbReference type="PANTHER" id="PTHR36439:SF1">
    <property type="entry name" value="DUF1697 DOMAIN-CONTAINING PROTEIN"/>
    <property type="match status" value="1"/>
</dbReference>
<gene>
    <name evidence="1" type="ORF">C0Z10_06195</name>
</gene>
<protein>
    <submittedName>
        <fullName evidence="1">DUF1697 domain-containing protein</fullName>
    </submittedName>
</protein>